<keyword evidence="2" id="KW-0694">RNA-binding</keyword>
<feature type="compositionally biased region" description="Low complexity" evidence="3">
    <location>
        <begin position="562"/>
        <end position="571"/>
    </location>
</feature>
<dbReference type="CDD" id="cd12254">
    <property type="entry name" value="RRM_hnRNPH_ESRPs_RBM12_like"/>
    <property type="match status" value="1"/>
</dbReference>
<evidence type="ECO:0000313" key="4">
    <source>
        <dbReference type="EMBL" id="CAE0366410.1"/>
    </source>
</evidence>
<evidence type="ECO:0000256" key="2">
    <source>
        <dbReference type="ARBA" id="ARBA00022884"/>
    </source>
</evidence>
<gene>
    <name evidence="4" type="ORF">ALAG00032_LOCUS7154</name>
</gene>
<reference evidence="4" key="1">
    <citation type="submission" date="2021-01" db="EMBL/GenBank/DDBJ databases">
        <authorList>
            <person name="Corre E."/>
            <person name="Pelletier E."/>
            <person name="Niang G."/>
            <person name="Scheremetjew M."/>
            <person name="Finn R."/>
            <person name="Kale V."/>
            <person name="Holt S."/>
            <person name="Cochrane G."/>
            <person name="Meng A."/>
            <person name="Brown T."/>
            <person name="Cohen L."/>
        </authorList>
    </citation>
    <scope>NUCLEOTIDE SEQUENCE</scope>
    <source>
        <strain evidence="4">CCMP1510</strain>
    </source>
</reference>
<proteinExistence type="predicted"/>
<organism evidence="4">
    <name type="scientific">Aureoumbra lagunensis</name>
    <dbReference type="NCBI Taxonomy" id="44058"/>
    <lineage>
        <taxon>Eukaryota</taxon>
        <taxon>Sar</taxon>
        <taxon>Stramenopiles</taxon>
        <taxon>Ochrophyta</taxon>
        <taxon>Pelagophyceae</taxon>
        <taxon>Pelagomonadales</taxon>
        <taxon>Aureoumbra</taxon>
    </lineage>
</organism>
<dbReference type="InterPro" id="IPR035979">
    <property type="entry name" value="RBD_domain_sf"/>
</dbReference>
<evidence type="ECO:0008006" key="5">
    <source>
        <dbReference type="Google" id="ProtNLM"/>
    </source>
</evidence>
<dbReference type="SUPFAM" id="SSF54928">
    <property type="entry name" value="RNA-binding domain, RBD"/>
    <property type="match status" value="2"/>
</dbReference>
<dbReference type="InterPro" id="IPR012677">
    <property type="entry name" value="Nucleotide-bd_a/b_plait_sf"/>
</dbReference>
<evidence type="ECO:0000256" key="1">
    <source>
        <dbReference type="ARBA" id="ARBA00022737"/>
    </source>
</evidence>
<name>A0A7S3NLZ6_9STRA</name>
<sequence length="623" mass="67682">MAEEEESEAFLAIPTCSLVEEGKYAYAVRLRSIPWSVTASDVCEFLGLKEDDDERIILVHNASGDGYARALSLEEAVRFQALDGMKLGGGEEKNSLPKIEIYQSSGMEADKMASLCAKRPNGDYRGVVRLKKLPSKAQTSASIIVSDIFEKKEGSTPKYNITENDITLVYLNDDQSAARIMHNGAEAYAIFISEKLAQEAANNVNNDLGIDAFVTTRGELYSAEHWAKMRAENRSIDLADINDDPGILRVRGLPFEANRQMIVDFFQNISIDNVFFPNVRPSDSKPSGECFVAFDQGISFAAKMCIEKNGQEISGRWLEIYESNQKELVNRCKAALRAIAHRDAHDVGVLRLRGLPFQATLSDVSRLVEAASEATRYAFQIREPAKYSIFISGDGARRPIGEAFVLLQGGAEEAQTAAAAINGASLGDRVVLALPSAKAELFTSLGDDTLHSKCILIRSLPFNYCDFYQDPHHQKFIDDFLTPDLQHKLESIFFCRAPNSSWRATGDAYAKFYDDDAVILALALNRSELSGRFLELYPCSQSEFDSNHTRTQEQISAIAAGAISDGGPPLSHGGGARGGGRGGRGHGGGGRGGGRAGRGGRSYGGGGPPGFSGAAHPTPYGRY</sequence>
<feature type="region of interest" description="Disordered" evidence="3">
    <location>
        <begin position="562"/>
        <end position="623"/>
    </location>
</feature>
<feature type="compositionally biased region" description="Gly residues" evidence="3">
    <location>
        <begin position="572"/>
        <end position="610"/>
    </location>
</feature>
<dbReference type="Gene3D" id="3.30.70.330">
    <property type="match status" value="4"/>
</dbReference>
<keyword evidence="1" id="KW-0677">Repeat</keyword>
<dbReference type="EMBL" id="HBIJ01010417">
    <property type="protein sequence ID" value="CAE0366410.1"/>
    <property type="molecule type" value="Transcribed_RNA"/>
</dbReference>
<dbReference type="PANTHER" id="PTHR13976">
    <property type="entry name" value="HETEROGENEOUS NUCLEAR RIBONUCLEOPROTEIN-RELATED"/>
    <property type="match status" value="1"/>
</dbReference>
<evidence type="ECO:0000256" key="3">
    <source>
        <dbReference type="SAM" id="MobiDB-lite"/>
    </source>
</evidence>
<dbReference type="InterPro" id="IPR050666">
    <property type="entry name" value="ESRP"/>
</dbReference>
<accession>A0A7S3NLZ6</accession>
<dbReference type="GO" id="GO:0003723">
    <property type="term" value="F:RNA binding"/>
    <property type="evidence" value="ECO:0007669"/>
    <property type="project" value="UniProtKB-KW"/>
</dbReference>
<dbReference type="AlphaFoldDB" id="A0A7S3NLZ6"/>
<protein>
    <recommendedName>
        <fullName evidence="5">RRM domain-containing protein</fullName>
    </recommendedName>
</protein>